<dbReference type="InterPro" id="IPR000832">
    <property type="entry name" value="GPCR_2_secretin-like"/>
</dbReference>
<dbReference type="InterPro" id="IPR017981">
    <property type="entry name" value="GPCR_2-like_7TM"/>
</dbReference>
<feature type="transmembrane region" description="Helical" evidence="5">
    <location>
        <begin position="163"/>
        <end position="183"/>
    </location>
</feature>
<keyword evidence="2 5" id="KW-0812">Transmembrane</keyword>
<organism evidence="8 9">
    <name type="scientific">Nicrophorus vespilloides</name>
    <name type="common">Boreal carrion beetle</name>
    <dbReference type="NCBI Taxonomy" id="110193"/>
    <lineage>
        <taxon>Eukaryota</taxon>
        <taxon>Metazoa</taxon>
        <taxon>Ecdysozoa</taxon>
        <taxon>Arthropoda</taxon>
        <taxon>Hexapoda</taxon>
        <taxon>Insecta</taxon>
        <taxon>Pterygota</taxon>
        <taxon>Neoptera</taxon>
        <taxon>Endopterygota</taxon>
        <taxon>Coleoptera</taxon>
        <taxon>Polyphaga</taxon>
        <taxon>Staphyliniformia</taxon>
        <taxon>Silphidae</taxon>
        <taxon>Nicrophorinae</taxon>
        <taxon>Nicrophorus</taxon>
    </lineage>
</organism>
<evidence type="ECO:0000256" key="1">
    <source>
        <dbReference type="ARBA" id="ARBA00004141"/>
    </source>
</evidence>
<dbReference type="Gene3D" id="1.20.1070.10">
    <property type="entry name" value="Rhodopsin 7-helix transmembrane proteins"/>
    <property type="match status" value="1"/>
</dbReference>
<evidence type="ECO:0000256" key="4">
    <source>
        <dbReference type="ARBA" id="ARBA00023136"/>
    </source>
</evidence>
<evidence type="ECO:0000256" key="3">
    <source>
        <dbReference type="ARBA" id="ARBA00022989"/>
    </source>
</evidence>
<evidence type="ECO:0000256" key="2">
    <source>
        <dbReference type="ARBA" id="ARBA00022692"/>
    </source>
</evidence>
<evidence type="ECO:0000313" key="9">
    <source>
        <dbReference type="RefSeq" id="XP_017768554.1"/>
    </source>
</evidence>
<feature type="domain" description="G-protein coupled receptors family 2 profile 2" evidence="7">
    <location>
        <begin position="127"/>
        <end position="380"/>
    </location>
</feature>
<gene>
    <name evidence="9" type="primary">LOC108556795</name>
</gene>
<evidence type="ECO:0000256" key="6">
    <source>
        <dbReference type="SAM" id="SignalP"/>
    </source>
</evidence>
<dbReference type="PANTHER" id="PTHR46953:SF1">
    <property type="entry name" value="G-PROTEIN COUPLED RECEPTOR MTH-LIKE 1-RELATED"/>
    <property type="match status" value="1"/>
</dbReference>
<dbReference type="GeneID" id="108556795"/>
<protein>
    <submittedName>
        <fullName evidence="9">G-protein coupled receptor Mth2-like</fullName>
    </submittedName>
</protein>
<accession>A0ABM1M1V4</accession>
<name>A0ABM1M1V4_NICVS</name>
<keyword evidence="8" id="KW-1185">Reference proteome</keyword>
<dbReference type="PROSITE" id="PS50261">
    <property type="entry name" value="G_PROTEIN_RECEP_F2_4"/>
    <property type="match status" value="1"/>
</dbReference>
<keyword evidence="3 5" id="KW-1133">Transmembrane helix</keyword>
<dbReference type="Pfam" id="PF00002">
    <property type="entry name" value="7tm_2"/>
    <property type="match status" value="1"/>
</dbReference>
<comment type="subcellular location">
    <subcellularLocation>
        <location evidence="1">Membrane</location>
        <topology evidence="1">Multi-pass membrane protein</topology>
    </subcellularLocation>
</comment>
<feature type="transmembrane region" description="Helical" evidence="5">
    <location>
        <begin position="126"/>
        <end position="151"/>
    </location>
</feature>
<feature type="chain" id="PRO_5045665553" evidence="6">
    <location>
        <begin position="28"/>
        <end position="427"/>
    </location>
</feature>
<dbReference type="PANTHER" id="PTHR46953">
    <property type="entry name" value="G-PROTEIN COUPLED RECEPTOR MTH-LIKE 1-RELATED"/>
    <property type="match status" value="1"/>
</dbReference>
<dbReference type="InterPro" id="IPR052808">
    <property type="entry name" value="GPCR_Mth-like"/>
</dbReference>
<reference evidence="9" key="1">
    <citation type="submission" date="2025-08" db="UniProtKB">
        <authorList>
            <consortium name="RefSeq"/>
        </authorList>
    </citation>
    <scope>IDENTIFICATION</scope>
    <source>
        <tissue evidence="9">Whole Larva</tissue>
    </source>
</reference>
<evidence type="ECO:0000256" key="5">
    <source>
        <dbReference type="SAM" id="Phobius"/>
    </source>
</evidence>
<proteinExistence type="predicted"/>
<dbReference type="RefSeq" id="XP_017768554.1">
    <property type="nucleotide sequence ID" value="XM_017913065.1"/>
</dbReference>
<feature type="transmembrane region" description="Helical" evidence="5">
    <location>
        <begin position="353"/>
        <end position="379"/>
    </location>
</feature>
<dbReference type="CDD" id="cd15039">
    <property type="entry name" value="7tmB3_Methuselah-like"/>
    <property type="match status" value="1"/>
</dbReference>
<keyword evidence="4 5" id="KW-0472">Membrane</keyword>
<sequence length="427" mass="49309">MFMFRSSQLLLFLCVCTLEPLTSVAEGLNSCCDEPNLIQKNKCWNEVPINLSCPKKYLLDPDFDESETFRLSSSGDLMYRTIGSTKDVVVPKEEFCLTSLESENGSKVAIICMNAEQEESLASEELWFTLRAICGFISVIFLCMTLFVYALVPNLRDLQGKCIMHAIASLALSLLCLGIIQLFSNLDTVWCLTFAYINYFAFMTTFFWLHVTSIHVWKTATRPHIMGTDRQWYMIYLIYGHGMPIVLLTMLAIANHTPGDHLKPNLATGRCWFNGQHATWAYFYGPISILLCINLVLFLLSIKAVWRETKNINDAKVRSLKFKIRLYVRLFLIMGLLWFFEVISVALNNVHRILNYVWVVTDYVNVLQGVLIFLLLVVFRKRALRGLANKGFYCFQFPGMWKTFVDEEQVDEYEREDEVQMSNNDRI</sequence>
<dbReference type="Proteomes" id="UP000695000">
    <property type="component" value="Unplaced"/>
</dbReference>
<evidence type="ECO:0000313" key="8">
    <source>
        <dbReference type="Proteomes" id="UP000695000"/>
    </source>
</evidence>
<feature type="transmembrane region" description="Helical" evidence="5">
    <location>
        <begin position="282"/>
        <end position="306"/>
    </location>
</feature>
<feature type="transmembrane region" description="Helical" evidence="5">
    <location>
        <begin position="232"/>
        <end position="254"/>
    </location>
</feature>
<feature type="signal peptide" evidence="6">
    <location>
        <begin position="1"/>
        <end position="27"/>
    </location>
</feature>
<feature type="transmembrane region" description="Helical" evidence="5">
    <location>
        <begin position="189"/>
        <end position="211"/>
    </location>
</feature>
<feature type="transmembrane region" description="Helical" evidence="5">
    <location>
        <begin position="326"/>
        <end position="347"/>
    </location>
</feature>
<evidence type="ECO:0000259" key="7">
    <source>
        <dbReference type="PROSITE" id="PS50261"/>
    </source>
</evidence>
<keyword evidence="6" id="KW-0732">Signal</keyword>